<dbReference type="InterPro" id="IPR011256">
    <property type="entry name" value="Reg_factor_effector_dom_sf"/>
</dbReference>
<dbReference type="Proteomes" id="UP001560019">
    <property type="component" value="Unassembled WGS sequence"/>
</dbReference>
<accession>A0ABV3XQJ4</accession>
<dbReference type="PANTHER" id="PTHR11220">
    <property type="entry name" value="HEME-BINDING PROTEIN-RELATED"/>
    <property type="match status" value="1"/>
</dbReference>
<evidence type="ECO:0000313" key="3">
    <source>
        <dbReference type="Proteomes" id="UP001560019"/>
    </source>
</evidence>
<dbReference type="InterPro" id="IPR006917">
    <property type="entry name" value="SOUL_heme-bd"/>
</dbReference>
<reference evidence="2 3" key="1">
    <citation type="submission" date="2024-06" db="EMBL/GenBank/DDBJ databases">
        <title>Genome of Rhodovulum iodosum, a marine photoferrotroph.</title>
        <authorList>
            <person name="Bianchini G."/>
            <person name="Nikeleit V."/>
            <person name="Kappler A."/>
            <person name="Bryce C."/>
            <person name="Sanchez-Baracaldo P."/>
        </authorList>
    </citation>
    <scope>NUCLEOTIDE SEQUENCE [LARGE SCALE GENOMIC DNA]</scope>
    <source>
        <strain evidence="2 3">UT/N1</strain>
    </source>
</reference>
<name>A0ABV3XQJ4_9RHOB</name>
<organism evidence="2 3">
    <name type="scientific">Rhodovulum iodosum</name>
    <dbReference type="NCBI Taxonomy" id="68291"/>
    <lineage>
        <taxon>Bacteria</taxon>
        <taxon>Pseudomonadati</taxon>
        <taxon>Pseudomonadota</taxon>
        <taxon>Alphaproteobacteria</taxon>
        <taxon>Rhodobacterales</taxon>
        <taxon>Paracoccaceae</taxon>
        <taxon>Rhodovulum</taxon>
    </lineage>
</organism>
<dbReference type="PANTHER" id="PTHR11220:SF58">
    <property type="entry name" value="SOUL HEME-BINDING FAMILY PROTEIN"/>
    <property type="match status" value="1"/>
</dbReference>
<keyword evidence="1" id="KW-0732">Signal</keyword>
<sequence length="204" mass="22583">MNAHWTAPWLLAALVATWGATTMAFAQTTYRGYEAPPYTVEARDGPVELRDYAPFTVAEVTVSGRRGPAIQTGFRILAGYIFGRNQTPAGASEKIAMTVPVTQAKAEEGWVIRFMMPAGKRLDALPAPENAAVRLTRTAPERMIVMRFSGRATTRALTEQAERLAAYARANDLEITGAPRFMFYDDPFTLPWRRRNEVGLVLAD</sequence>
<evidence type="ECO:0008006" key="4">
    <source>
        <dbReference type="Google" id="ProtNLM"/>
    </source>
</evidence>
<protein>
    <recommendedName>
        <fullName evidence="4">Heme-binding protein</fullName>
    </recommendedName>
</protein>
<dbReference type="SUPFAM" id="SSF55136">
    <property type="entry name" value="Probable bacterial effector-binding domain"/>
    <property type="match status" value="1"/>
</dbReference>
<dbReference type="Gene3D" id="3.20.80.10">
    <property type="entry name" value="Regulatory factor, effector binding domain"/>
    <property type="match status" value="1"/>
</dbReference>
<keyword evidence="3" id="KW-1185">Reference proteome</keyword>
<proteinExistence type="predicted"/>
<dbReference type="EMBL" id="JBEHHI010000001">
    <property type="protein sequence ID" value="MEX5727597.1"/>
    <property type="molecule type" value="Genomic_DNA"/>
</dbReference>
<dbReference type="RefSeq" id="WP_125406202.1">
    <property type="nucleotide sequence ID" value="NZ_JBEHHI010000001.1"/>
</dbReference>
<evidence type="ECO:0000313" key="2">
    <source>
        <dbReference type="EMBL" id="MEX5727597.1"/>
    </source>
</evidence>
<evidence type="ECO:0000256" key="1">
    <source>
        <dbReference type="SAM" id="SignalP"/>
    </source>
</evidence>
<dbReference type="Pfam" id="PF04832">
    <property type="entry name" value="SOUL"/>
    <property type="match status" value="1"/>
</dbReference>
<gene>
    <name evidence="2" type="ORF">Ga0609869_000950</name>
</gene>
<comment type="caution">
    <text evidence="2">The sequence shown here is derived from an EMBL/GenBank/DDBJ whole genome shotgun (WGS) entry which is preliminary data.</text>
</comment>
<feature type="chain" id="PRO_5046436575" description="Heme-binding protein" evidence="1">
    <location>
        <begin position="27"/>
        <end position="204"/>
    </location>
</feature>
<feature type="signal peptide" evidence="1">
    <location>
        <begin position="1"/>
        <end position="26"/>
    </location>
</feature>